<accession>A0ABU8RZA6</accession>
<dbReference type="SUPFAM" id="SSF48208">
    <property type="entry name" value="Six-hairpin glycosidases"/>
    <property type="match status" value="1"/>
</dbReference>
<evidence type="ECO:0000313" key="3">
    <source>
        <dbReference type="Proteomes" id="UP001361239"/>
    </source>
</evidence>
<dbReference type="Gene3D" id="3.40.50.2000">
    <property type="entry name" value="Glycogen Phosphorylase B"/>
    <property type="match status" value="2"/>
</dbReference>
<name>A0ABU8RZA6_9SPHN</name>
<feature type="domain" description="Glycosyl transferase family 1" evidence="1">
    <location>
        <begin position="178"/>
        <end position="342"/>
    </location>
</feature>
<proteinExistence type="predicted"/>
<gene>
    <name evidence="2" type="ORF">WG901_15540</name>
</gene>
<dbReference type="RefSeq" id="WP_339588008.1">
    <property type="nucleotide sequence ID" value="NZ_JBBHJZ010000003.1"/>
</dbReference>
<dbReference type="InterPro" id="IPR008928">
    <property type="entry name" value="6-hairpin_glycosidase_sf"/>
</dbReference>
<dbReference type="Proteomes" id="UP001361239">
    <property type="component" value="Unassembled WGS sequence"/>
</dbReference>
<dbReference type="PANTHER" id="PTHR12526">
    <property type="entry name" value="GLYCOSYLTRANSFERASE"/>
    <property type="match status" value="1"/>
</dbReference>
<dbReference type="PANTHER" id="PTHR12526:SF572">
    <property type="entry name" value="BLL5144 PROTEIN"/>
    <property type="match status" value="1"/>
</dbReference>
<dbReference type="CDD" id="cd03822">
    <property type="entry name" value="GT4_mannosyltransferase-like"/>
    <property type="match status" value="1"/>
</dbReference>
<sequence>MRVALVGNFAPRKCGIATFTTDIVDQLGIFQPETRLDVYALQDLDDPVDHDQAHAEILRSERASYAEAARRMNENGVDAVWLQHEFGIFGGDSGEHVLGLVERIAAPLIVTLHTVLSQPSKKQDVITRRLVARASHIMVMCQTGRRLLIERYGAQSDRVSVIEHGAPDRPLRLSHAEEKHTPRKLMTFGLLGPGKGLETAIEALPAIVARHPDVVYRIVGVSHPNELRRHGEAYRQSLEALAKSLGVGDHIEWVNRFLDADELVAMLEDCDIYMTPYLNLQQATSGTLSYAVALGRAIVSTPYIHARELLSDTGGMLVEPNDSEAIAQAVTRLLDHPAELEALQLRTYRRGRQTIWRHFAANAKAMLESAVAPGRAVPAAVERVAPGLAAFDALCDGTGMLQHGHYAVPNRHHGYCLDDNVRALMLVNRVPWRSPGEELRRASTFASFLQYAWNPDAKRFRNFMNYDRSWCEDIGSEDSNGRTIWALGDTAANSRLAGMRNWAAHGFASHAEIAFEFEAPRAIAFAALGAAALLEVDAGNRTARAIVERCGDLLDKLLCGTRRPDWTWFETIIGYDNPRLSQALIECGRVSGRPDWIEAGLDSLRWVMANQCGASGQFRPVGSESFGRTGDILPFDQQPLEAWAAIDACVTARRCDPASSLWLEHGRRAYRWFLGENDRNVPLADLQLGSCMDGVTPLGANQNVGAESLLAFQLAYYGFEQLLGCAPDWREDAAQSH</sequence>
<dbReference type="InterPro" id="IPR001296">
    <property type="entry name" value="Glyco_trans_1"/>
</dbReference>
<dbReference type="EMBL" id="JBBHJZ010000003">
    <property type="protein sequence ID" value="MEJ5978064.1"/>
    <property type="molecule type" value="Genomic_DNA"/>
</dbReference>
<organism evidence="2 3">
    <name type="scientific">Novosphingobium anseongense</name>
    <dbReference type="NCBI Taxonomy" id="3133436"/>
    <lineage>
        <taxon>Bacteria</taxon>
        <taxon>Pseudomonadati</taxon>
        <taxon>Pseudomonadota</taxon>
        <taxon>Alphaproteobacteria</taxon>
        <taxon>Sphingomonadales</taxon>
        <taxon>Sphingomonadaceae</taxon>
        <taxon>Novosphingobium</taxon>
    </lineage>
</organism>
<reference evidence="2 3" key="1">
    <citation type="submission" date="2024-03" db="EMBL/GenBank/DDBJ databases">
        <authorList>
            <person name="Jo J.-H."/>
        </authorList>
    </citation>
    <scope>NUCLEOTIDE SEQUENCE [LARGE SCALE GENOMIC DNA]</scope>
    <source>
        <strain evidence="2 3">PS1R-30</strain>
    </source>
</reference>
<keyword evidence="3" id="KW-1185">Reference proteome</keyword>
<evidence type="ECO:0000313" key="2">
    <source>
        <dbReference type="EMBL" id="MEJ5978064.1"/>
    </source>
</evidence>
<dbReference type="SUPFAM" id="SSF53756">
    <property type="entry name" value="UDP-Glycosyltransferase/glycogen phosphorylase"/>
    <property type="match status" value="1"/>
</dbReference>
<dbReference type="Pfam" id="PF00534">
    <property type="entry name" value="Glycos_transf_1"/>
    <property type="match status" value="1"/>
</dbReference>
<evidence type="ECO:0000259" key="1">
    <source>
        <dbReference type="Pfam" id="PF00534"/>
    </source>
</evidence>
<protein>
    <submittedName>
        <fullName evidence="2">Glycosyltransferase family 4 protein</fullName>
    </submittedName>
</protein>
<comment type="caution">
    <text evidence="2">The sequence shown here is derived from an EMBL/GenBank/DDBJ whole genome shotgun (WGS) entry which is preliminary data.</text>
</comment>